<evidence type="ECO:0000313" key="2">
    <source>
        <dbReference type="Proteomes" id="UP001055811"/>
    </source>
</evidence>
<protein>
    <submittedName>
        <fullName evidence="1">Uncharacterized protein</fullName>
    </submittedName>
</protein>
<name>A0ACB9GFD2_CICIN</name>
<keyword evidence="2" id="KW-1185">Reference proteome</keyword>
<gene>
    <name evidence="1" type="ORF">L2E82_12233</name>
</gene>
<evidence type="ECO:0000313" key="1">
    <source>
        <dbReference type="EMBL" id="KAI3782198.1"/>
    </source>
</evidence>
<organism evidence="1 2">
    <name type="scientific">Cichorium intybus</name>
    <name type="common">Chicory</name>
    <dbReference type="NCBI Taxonomy" id="13427"/>
    <lineage>
        <taxon>Eukaryota</taxon>
        <taxon>Viridiplantae</taxon>
        <taxon>Streptophyta</taxon>
        <taxon>Embryophyta</taxon>
        <taxon>Tracheophyta</taxon>
        <taxon>Spermatophyta</taxon>
        <taxon>Magnoliopsida</taxon>
        <taxon>eudicotyledons</taxon>
        <taxon>Gunneridae</taxon>
        <taxon>Pentapetalae</taxon>
        <taxon>asterids</taxon>
        <taxon>campanulids</taxon>
        <taxon>Asterales</taxon>
        <taxon>Asteraceae</taxon>
        <taxon>Cichorioideae</taxon>
        <taxon>Cichorieae</taxon>
        <taxon>Cichoriinae</taxon>
        <taxon>Cichorium</taxon>
    </lineage>
</organism>
<accession>A0ACB9GFD2</accession>
<proteinExistence type="predicted"/>
<comment type="caution">
    <text evidence="1">The sequence shown here is derived from an EMBL/GenBank/DDBJ whole genome shotgun (WGS) entry which is preliminary data.</text>
</comment>
<reference evidence="1 2" key="2">
    <citation type="journal article" date="2022" name="Mol. Ecol. Resour.">
        <title>The genomes of chicory, endive, great burdock and yacon provide insights into Asteraceae paleo-polyploidization history and plant inulin production.</title>
        <authorList>
            <person name="Fan W."/>
            <person name="Wang S."/>
            <person name="Wang H."/>
            <person name="Wang A."/>
            <person name="Jiang F."/>
            <person name="Liu H."/>
            <person name="Zhao H."/>
            <person name="Xu D."/>
            <person name="Zhang Y."/>
        </authorList>
    </citation>
    <scope>NUCLEOTIDE SEQUENCE [LARGE SCALE GENOMIC DNA]</scope>
    <source>
        <strain evidence="2">cv. Punajuju</strain>
        <tissue evidence="1">Leaves</tissue>
    </source>
</reference>
<dbReference type="EMBL" id="CM042010">
    <property type="protein sequence ID" value="KAI3782198.1"/>
    <property type="molecule type" value="Genomic_DNA"/>
</dbReference>
<reference evidence="2" key="1">
    <citation type="journal article" date="2022" name="Mol. Ecol. Resour.">
        <title>The genomes of chicory, endive, great burdock and yacon provide insights into Asteraceae palaeo-polyploidization history and plant inulin production.</title>
        <authorList>
            <person name="Fan W."/>
            <person name="Wang S."/>
            <person name="Wang H."/>
            <person name="Wang A."/>
            <person name="Jiang F."/>
            <person name="Liu H."/>
            <person name="Zhao H."/>
            <person name="Xu D."/>
            <person name="Zhang Y."/>
        </authorList>
    </citation>
    <scope>NUCLEOTIDE SEQUENCE [LARGE SCALE GENOMIC DNA]</scope>
    <source>
        <strain evidence="2">cv. Punajuju</strain>
    </source>
</reference>
<sequence>MSFIDLNLPESDYTLDLLQDPNSSSFSSSSSNTEQRVFSCNYCRRKFYSSQALGGHQNAHKLERTLAKKSRYLNAGVRAWNEASKSGSNGSSHVGWVQLPFVMGMEHHGHGGRREMDYCYKGESVQEDCQQLDLSLRL</sequence>
<dbReference type="Proteomes" id="UP001055811">
    <property type="component" value="Linkage Group LG02"/>
</dbReference>